<sequence length="67" mass="7450">MCRESFRCGEAASVSEDNKRRIFLPPASHSSPPPGLPLTRTFTSHTHLGNLTYPLRSPEEAVGNNWQ</sequence>
<accession>A0A5B7DER3</accession>
<organism evidence="1 2">
    <name type="scientific">Portunus trituberculatus</name>
    <name type="common">Swimming crab</name>
    <name type="synonym">Neptunus trituberculatus</name>
    <dbReference type="NCBI Taxonomy" id="210409"/>
    <lineage>
        <taxon>Eukaryota</taxon>
        <taxon>Metazoa</taxon>
        <taxon>Ecdysozoa</taxon>
        <taxon>Arthropoda</taxon>
        <taxon>Crustacea</taxon>
        <taxon>Multicrustacea</taxon>
        <taxon>Malacostraca</taxon>
        <taxon>Eumalacostraca</taxon>
        <taxon>Eucarida</taxon>
        <taxon>Decapoda</taxon>
        <taxon>Pleocyemata</taxon>
        <taxon>Brachyura</taxon>
        <taxon>Eubrachyura</taxon>
        <taxon>Portunoidea</taxon>
        <taxon>Portunidae</taxon>
        <taxon>Portuninae</taxon>
        <taxon>Portunus</taxon>
    </lineage>
</organism>
<evidence type="ECO:0000313" key="1">
    <source>
        <dbReference type="EMBL" id="MPC19709.1"/>
    </source>
</evidence>
<gene>
    <name evidence="1" type="ORF">E2C01_012635</name>
</gene>
<dbReference type="EMBL" id="VSRR010000796">
    <property type="protein sequence ID" value="MPC19709.1"/>
    <property type="molecule type" value="Genomic_DNA"/>
</dbReference>
<proteinExistence type="predicted"/>
<name>A0A5B7DER3_PORTR</name>
<evidence type="ECO:0000313" key="2">
    <source>
        <dbReference type="Proteomes" id="UP000324222"/>
    </source>
</evidence>
<comment type="caution">
    <text evidence="1">The sequence shown here is derived from an EMBL/GenBank/DDBJ whole genome shotgun (WGS) entry which is preliminary data.</text>
</comment>
<dbReference type="Proteomes" id="UP000324222">
    <property type="component" value="Unassembled WGS sequence"/>
</dbReference>
<keyword evidence="2" id="KW-1185">Reference proteome</keyword>
<protein>
    <submittedName>
        <fullName evidence="1">Uncharacterized protein</fullName>
    </submittedName>
</protein>
<reference evidence="1 2" key="1">
    <citation type="submission" date="2019-05" db="EMBL/GenBank/DDBJ databases">
        <title>Another draft genome of Portunus trituberculatus and its Hox gene families provides insights of decapod evolution.</title>
        <authorList>
            <person name="Jeong J.-H."/>
            <person name="Song I."/>
            <person name="Kim S."/>
            <person name="Choi T."/>
            <person name="Kim D."/>
            <person name="Ryu S."/>
            <person name="Kim W."/>
        </authorList>
    </citation>
    <scope>NUCLEOTIDE SEQUENCE [LARGE SCALE GENOMIC DNA]</scope>
    <source>
        <tissue evidence="1">Muscle</tissue>
    </source>
</reference>
<dbReference type="AlphaFoldDB" id="A0A5B7DER3"/>